<accession>A0AAE1DE02</accession>
<organism evidence="1 2">
    <name type="scientific">Elysia crispata</name>
    <name type="common">lettuce slug</name>
    <dbReference type="NCBI Taxonomy" id="231223"/>
    <lineage>
        <taxon>Eukaryota</taxon>
        <taxon>Metazoa</taxon>
        <taxon>Spiralia</taxon>
        <taxon>Lophotrochozoa</taxon>
        <taxon>Mollusca</taxon>
        <taxon>Gastropoda</taxon>
        <taxon>Heterobranchia</taxon>
        <taxon>Euthyneura</taxon>
        <taxon>Panpulmonata</taxon>
        <taxon>Sacoglossa</taxon>
        <taxon>Placobranchoidea</taxon>
        <taxon>Plakobranchidae</taxon>
        <taxon>Elysia</taxon>
    </lineage>
</organism>
<dbReference type="AlphaFoldDB" id="A0AAE1DE02"/>
<keyword evidence="2" id="KW-1185">Reference proteome</keyword>
<evidence type="ECO:0000313" key="1">
    <source>
        <dbReference type="EMBL" id="KAK3765928.1"/>
    </source>
</evidence>
<gene>
    <name evidence="1" type="ORF">RRG08_002174</name>
</gene>
<reference evidence="1" key="1">
    <citation type="journal article" date="2023" name="G3 (Bethesda)">
        <title>A reference genome for the long-term kleptoplast-retaining sea slug Elysia crispata morphotype clarki.</title>
        <authorList>
            <person name="Eastman K.E."/>
            <person name="Pendleton A.L."/>
            <person name="Shaikh M.A."/>
            <person name="Suttiyut T."/>
            <person name="Ogas R."/>
            <person name="Tomko P."/>
            <person name="Gavelis G."/>
            <person name="Widhalm J.R."/>
            <person name="Wisecaver J.H."/>
        </authorList>
    </citation>
    <scope>NUCLEOTIDE SEQUENCE</scope>
    <source>
        <strain evidence="1">ECLA1</strain>
    </source>
</reference>
<evidence type="ECO:0000313" key="2">
    <source>
        <dbReference type="Proteomes" id="UP001283361"/>
    </source>
</evidence>
<name>A0AAE1DE02_9GAST</name>
<dbReference type="EMBL" id="JAWDGP010004263">
    <property type="protein sequence ID" value="KAK3765928.1"/>
    <property type="molecule type" value="Genomic_DNA"/>
</dbReference>
<comment type="caution">
    <text evidence="1">The sequence shown here is derived from an EMBL/GenBank/DDBJ whole genome shotgun (WGS) entry which is preliminary data.</text>
</comment>
<sequence length="153" mass="17325">MTLQSVDPTQKRITYLSVSCAFSFPPVKSGDYPNVYCSVRHSASAVQWLNTLLKQIEPIPFSINKPNRTINVWLGSPYAIRVESIFTDFSPECSKRIAFSSEKKHFYVQILLENESCTMTEELSFTQNATFLLENVNTSLSVTTASSRKERVV</sequence>
<proteinExistence type="predicted"/>
<protein>
    <submittedName>
        <fullName evidence="1">Uncharacterized protein</fullName>
    </submittedName>
</protein>
<dbReference type="Proteomes" id="UP001283361">
    <property type="component" value="Unassembled WGS sequence"/>
</dbReference>